<dbReference type="PROSITE" id="PS51257">
    <property type="entry name" value="PROKAR_LIPOPROTEIN"/>
    <property type="match status" value="1"/>
</dbReference>
<gene>
    <name evidence="3" type="ORF">F7732_04220</name>
</gene>
<dbReference type="OrthoDB" id="9780943at2"/>
<evidence type="ECO:0000313" key="4">
    <source>
        <dbReference type="Proteomes" id="UP000441354"/>
    </source>
</evidence>
<dbReference type="PIRSF" id="PIRSF017082">
    <property type="entry name" value="YflP"/>
    <property type="match status" value="1"/>
</dbReference>
<dbReference type="Pfam" id="PF03401">
    <property type="entry name" value="TctC"/>
    <property type="match status" value="1"/>
</dbReference>
<dbReference type="InterPro" id="IPR042100">
    <property type="entry name" value="Bug_dom1"/>
</dbReference>
<accession>A0A7V7RQN4</accession>
<dbReference type="AlphaFoldDB" id="A0A7V7RQN4"/>
<sequence>MKKSACLIVVLLFTMILSACSSSSAGNGGEYPTGPIEFVVGFSPGGAADGTMRALQKALQDEGLIDVPITVINKPGGAGEIGRQYLSDKGGHTIGLDSSLLISNYLLEKSDLNYESFIPLATLTTEWQAVVVPKGSKVKTGEEIMNKLKEDPTSLKIGIASGLGSDDHLSFVEAAMISGVETDKLQFLVYESGGDLITALSGGHVDIGSTSVSEASEQAKADMVDIVVVSAEERVEGVEDVPTWKEEGVDAIFAKWRGITAGPNMSDQEVEFWDNLLAELVETDSWKKVLENNGWDSFYKDSSETLEFYKEETEQYEELLQSSGLK</sequence>
<feature type="signal peptide" evidence="2">
    <location>
        <begin position="1"/>
        <end position="25"/>
    </location>
</feature>
<dbReference type="CDD" id="cd07012">
    <property type="entry name" value="PBP2_Bug_TTT"/>
    <property type="match status" value="1"/>
</dbReference>
<dbReference type="PANTHER" id="PTHR42928:SF3">
    <property type="entry name" value="UPF0065 PROTEIN YFLP"/>
    <property type="match status" value="1"/>
</dbReference>
<dbReference type="InterPro" id="IPR005064">
    <property type="entry name" value="BUG"/>
</dbReference>
<dbReference type="Gene3D" id="3.40.190.150">
    <property type="entry name" value="Bordetella uptake gene, domain 1"/>
    <property type="match status" value="1"/>
</dbReference>
<dbReference type="PANTHER" id="PTHR42928">
    <property type="entry name" value="TRICARBOXYLATE-BINDING PROTEIN"/>
    <property type="match status" value="1"/>
</dbReference>
<name>A0A7V7RQN4_9BACI</name>
<evidence type="ECO:0000313" key="3">
    <source>
        <dbReference type="EMBL" id="KAB2335778.1"/>
    </source>
</evidence>
<comment type="caution">
    <text evidence="3">The sequence shown here is derived from an EMBL/GenBank/DDBJ whole genome shotgun (WGS) entry which is preliminary data.</text>
</comment>
<keyword evidence="2" id="KW-0732">Signal</keyword>
<dbReference type="RefSeq" id="WP_151572383.1">
    <property type="nucleotide sequence ID" value="NZ_WBOT01000001.1"/>
</dbReference>
<comment type="similarity">
    <text evidence="1">Belongs to the UPF0065 (bug) family.</text>
</comment>
<organism evidence="3 4">
    <name type="scientific">Bacillus mesophilum</name>
    <dbReference type="NCBI Taxonomy" id="1071718"/>
    <lineage>
        <taxon>Bacteria</taxon>
        <taxon>Bacillati</taxon>
        <taxon>Bacillota</taxon>
        <taxon>Bacilli</taxon>
        <taxon>Bacillales</taxon>
        <taxon>Bacillaceae</taxon>
        <taxon>Bacillus</taxon>
    </lineage>
</organism>
<dbReference type="Proteomes" id="UP000441354">
    <property type="component" value="Unassembled WGS sequence"/>
</dbReference>
<feature type="chain" id="PRO_5039282329" evidence="2">
    <location>
        <begin position="26"/>
        <end position="326"/>
    </location>
</feature>
<dbReference type="Gene3D" id="3.40.190.10">
    <property type="entry name" value="Periplasmic binding protein-like II"/>
    <property type="match status" value="1"/>
</dbReference>
<evidence type="ECO:0000256" key="1">
    <source>
        <dbReference type="ARBA" id="ARBA00006987"/>
    </source>
</evidence>
<evidence type="ECO:0000256" key="2">
    <source>
        <dbReference type="SAM" id="SignalP"/>
    </source>
</evidence>
<dbReference type="EMBL" id="WBOT01000001">
    <property type="protein sequence ID" value="KAB2335778.1"/>
    <property type="molecule type" value="Genomic_DNA"/>
</dbReference>
<protein>
    <submittedName>
        <fullName evidence="3">Tripartite tricarboxylate transporter substrate binding protein</fullName>
    </submittedName>
</protein>
<dbReference type="SUPFAM" id="SSF53850">
    <property type="entry name" value="Periplasmic binding protein-like II"/>
    <property type="match status" value="1"/>
</dbReference>
<proteinExistence type="inferred from homology"/>
<keyword evidence="4" id="KW-1185">Reference proteome</keyword>
<reference evidence="3 4" key="1">
    <citation type="journal article" date="2014" name="Arch. Microbiol.">
        <title>Bacillus mesophilum sp. nov., strain IITR-54T, a novel 4-chlorobiphenyl dechlorinating bacterium.</title>
        <authorList>
            <person name="Manickam N."/>
            <person name="Singh N.K."/>
            <person name="Bajaj A."/>
            <person name="Kumar R.M."/>
            <person name="Kaur G."/>
            <person name="Kaur N."/>
            <person name="Bala M."/>
            <person name="Kumar A."/>
            <person name="Mayilraj S."/>
        </authorList>
    </citation>
    <scope>NUCLEOTIDE SEQUENCE [LARGE SCALE GENOMIC DNA]</scope>
    <source>
        <strain evidence="3 4">IITR-54</strain>
    </source>
</reference>